<evidence type="ECO:0000313" key="1">
    <source>
        <dbReference type="EMBL" id="KXB01081.1"/>
    </source>
</evidence>
<dbReference type="Proteomes" id="UP000070035">
    <property type="component" value="Unassembled WGS sequence"/>
</dbReference>
<evidence type="ECO:0008006" key="3">
    <source>
        <dbReference type="Google" id="ProtNLM"/>
    </source>
</evidence>
<dbReference type="EMBL" id="LHXY01000054">
    <property type="protein sequence ID" value="KXB01081.1"/>
    <property type="molecule type" value="Genomic_DNA"/>
</dbReference>
<comment type="caution">
    <text evidence="1">The sequence shown here is derived from an EMBL/GenBank/DDBJ whole genome shotgun (WGS) entry which is preliminary data.</text>
</comment>
<sequence>FLYFLGTEVSFRLGLREERSVSTDELCQHFKLSRNYGNARVSDLHDENLIEKVDRGEYKLDLIHSFDYIRALKAKYGVES</sequence>
<reference evidence="1 2" key="1">
    <citation type="journal article" date="2016" name="Sci. Rep.">
        <title>Metabolic traits of an uncultured archaeal lineage -MSBL1- from brine pools of the Red Sea.</title>
        <authorList>
            <person name="Mwirichia R."/>
            <person name="Alam I."/>
            <person name="Rashid M."/>
            <person name="Vinu M."/>
            <person name="Ba-Alawi W."/>
            <person name="Anthony Kamau A."/>
            <person name="Kamanda Ngugi D."/>
            <person name="Goker M."/>
            <person name="Klenk H.P."/>
            <person name="Bajic V."/>
            <person name="Stingl U."/>
        </authorList>
    </citation>
    <scope>NUCLEOTIDE SEQUENCE [LARGE SCALE GENOMIC DNA]</scope>
    <source>
        <strain evidence="1">SCGC-AAA261F17</strain>
    </source>
</reference>
<name>A0A133V3S4_9EURY</name>
<organism evidence="1 2">
    <name type="scientific">candidate division MSBL1 archaeon SCGC-AAA261F17</name>
    <dbReference type="NCBI Taxonomy" id="1698274"/>
    <lineage>
        <taxon>Archaea</taxon>
        <taxon>Methanobacteriati</taxon>
        <taxon>Methanobacteriota</taxon>
        <taxon>candidate division MSBL1</taxon>
    </lineage>
</organism>
<accession>A0A133V3S4</accession>
<dbReference type="AlphaFoldDB" id="A0A133V3S4"/>
<gene>
    <name evidence="1" type="ORF">AKJ44_02985</name>
</gene>
<keyword evidence="2" id="KW-1185">Reference proteome</keyword>
<protein>
    <recommendedName>
        <fullName evidence="3">ArnR1-like winged helix-turn-helix domain-containing protein</fullName>
    </recommendedName>
</protein>
<evidence type="ECO:0000313" key="2">
    <source>
        <dbReference type="Proteomes" id="UP000070035"/>
    </source>
</evidence>
<feature type="non-terminal residue" evidence="1">
    <location>
        <position position="1"/>
    </location>
</feature>
<proteinExistence type="predicted"/>